<feature type="region of interest" description="Disordered" evidence="1">
    <location>
        <begin position="1"/>
        <end position="45"/>
    </location>
</feature>
<accession>A0A6P7LLM6</accession>
<gene>
    <name evidence="3" type="primary">c22h2orf50</name>
</gene>
<dbReference type="Pfam" id="PF14945">
    <property type="entry name" value="LLC1"/>
    <property type="match status" value="1"/>
</dbReference>
<dbReference type="CTD" id="130813"/>
<dbReference type="Proteomes" id="UP000515150">
    <property type="component" value="Chromosome 22"/>
</dbReference>
<keyword evidence="2" id="KW-1185">Reference proteome</keyword>
<protein>
    <submittedName>
        <fullName evidence="3">Uncharacterized protein C2orf50 homolog</fullName>
    </submittedName>
</protein>
<dbReference type="KEGG" id="bspl:114848536"/>
<dbReference type="PANTHER" id="PTHR31909">
    <property type="entry name" value="CHROMOSOME 20 ORF85 FAMILY MEMBER"/>
    <property type="match status" value="1"/>
</dbReference>
<dbReference type="PANTHER" id="PTHR31909:SF2">
    <property type="entry name" value="RIKEN CDNA 2410004P03 GENE"/>
    <property type="match status" value="1"/>
</dbReference>
<evidence type="ECO:0000313" key="3">
    <source>
        <dbReference type="RefSeq" id="XP_028994912.1"/>
    </source>
</evidence>
<name>A0A6P7LLM6_BETSP</name>
<dbReference type="GeneID" id="114848536"/>
<dbReference type="AlphaFoldDB" id="A0A6P7LLM6"/>
<sequence length="153" mass="17865">MELNNIRRVSSAGYRLPERSNGTRPVKSQPTADRTRHNKAKTVSMEQDLDKIDSVKQDQMWKELVWNERRGIREWEKNWNFLMNYDQMGQLKSVEPLPSYVPLYSDRIPNTTSQVFGSRLSTPLGSELVRLDRLLLLSGGHHKRRQDPDMLPC</sequence>
<feature type="compositionally biased region" description="Polar residues" evidence="1">
    <location>
        <begin position="20"/>
        <end position="32"/>
    </location>
</feature>
<reference evidence="3" key="1">
    <citation type="submission" date="2025-08" db="UniProtKB">
        <authorList>
            <consortium name="RefSeq"/>
        </authorList>
    </citation>
    <scope>IDENTIFICATION</scope>
</reference>
<dbReference type="InterPro" id="IPR020339">
    <property type="entry name" value="C20orf85-like"/>
</dbReference>
<proteinExistence type="predicted"/>
<organism evidence="2 3">
    <name type="scientific">Betta splendens</name>
    <name type="common">Siamese fighting fish</name>
    <dbReference type="NCBI Taxonomy" id="158456"/>
    <lineage>
        <taxon>Eukaryota</taxon>
        <taxon>Metazoa</taxon>
        <taxon>Chordata</taxon>
        <taxon>Craniata</taxon>
        <taxon>Vertebrata</taxon>
        <taxon>Euteleostomi</taxon>
        <taxon>Actinopterygii</taxon>
        <taxon>Neopterygii</taxon>
        <taxon>Teleostei</taxon>
        <taxon>Neoteleostei</taxon>
        <taxon>Acanthomorphata</taxon>
        <taxon>Anabantaria</taxon>
        <taxon>Anabantiformes</taxon>
        <taxon>Anabantoidei</taxon>
        <taxon>Osphronemidae</taxon>
        <taxon>Betta</taxon>
    </lineage>
</organism>
<evidence type="ECO:0000256" key="1">
    <source>
        <dbReference type="SAM" id="MobiDB-lite"/>
    </source>
</evidence>
<evidence type="ECO:0000313" key="2">
    <source>
        <dbReference type="Proteomes" id="UP000515150"/>
    </source>
</evidence>
<dbReference type="RefSeq" id="XP_028994912.1">
    <property type="nucleotide sequence ID" value="XM_029139079.3"/>
</dbReference>
<dbReference type="OrthoDB" id="9972212at2759"/>